<dbReference type="SMART" id="SM00450">
    <property type="entry name" value="RHOD"/>
    <property type="match status" value="1"/>
</dbReference>
<dbReference type="Gene3D" id="3.50.50.60">
    <property type="entry name" value="FAD/NAD(P)-binding domain"/>
    <property type="match status" value="2"/>
</dbReference>
<keyword evidence="5" id="KW-0560">Oxidoreductase</keyword>
<dbReference type="GO" id="GO:0016491">
    <property type="term" value="F:oxidoreductase activity"/>
    <property type="evidence" value="ECO:0007669"/>
    <property type="project" value="UniProtKB-KW"/>
</dbReference>
<keyword evidence="4" id="KW-0274">FAD</keyword>
<dbReference type="InterPro" id="IPR023753">
    <property type="entry name" value="FAD/NAD-binding_dom"/>
</dbReference>
<dbReference type="Pfam" id="PF00581">
    <property type="entry name" value="Rhodanese"/>
    <property type="match status" value="1"/>
</dbReference>
<evidence type="ECO:0000313" key="8">
    <source>
        <dbReference type="EMBL" id="RJP70090.1"/>
    </source>
</evidence>
<evidence type="ECO:0000256" key="3">
    <source>
        <dbReference type="ARBA" id="ARBA00022630"/>
    </source>
</evidence>
<accession>A0A419EY59</accession>
<keyword evidence="6" id="KW-0676">Redox-active center</keyword>
<comment type="similarity">
    <text evidence="2">Belongs to the class-III pyridine nucleotide-disulfide oxidoreductase family.</text>
</comment>
<dbReference type="PANTHER" id="PTHR43429">
    <property type="entry name" value="PYRIDINE NUCLEOTIDE-DISULFIDE OXIDOREDUCTASE DOMAIN-CONTAINING"/>
    <property type="match status" value="1"/>
</dbReference>
<dbReference type="InterPro" id="IPR036188">
    <property type="entry name" value="FAD/NAD-bd_sf"/>
</dbReference>
<dbReference type="Pfam" id="PF02852">
    <property type="entry name" value="Pyr_redox_dim"/>
    <property type="match status" value="1"/>
</dbReference>
<organism evidence="8 9">
    <name type="scientific">Candidatus Abyssobacteria bacterium SURF_17</name>
    <dbReference type="NCBI Taxonomy" id="2093361"/>
    <lineage>
        <taxon>Bacteria</taxon>
        <taxon>Pseudomonadati</taxon>
        <taxon>Candidatus Hydrogenedentota</taxon>
        <taxon>Candidatus Abyssobacteria</taxon>
    </lineage>
</organism>
<dbReference type="AlphaFoldDB" id="A0A419EY59"/>
<evidence type="ECO:0000256" key="4">
    <source>
        <dbReference type="ARBA" id="ARBA00022827"/>
    </source>
</evidence>
<sequence>MSNGRKKLLIIGGVACGPKAAARARRLDPSAEITIIERGPLLSYAGCGLPYYIGGSIPELDGLRKTQYGVIRDEEFFNSVKDITTRTRTLAETIDRKQKTVRVRNLETNVTEDISYDKLVLAVGASPVRPPVEGLNLDRVFSVHVPEDARKMRELIESGEVDKAVFIGGGRIALEVAESLFAHAVDTTIIEIEGSILPEVLDPEIAATVAGALRAEGVAIFISEKVLRIEGNEDGRACKVVTETREIPTDIVVVATGVRPNVQLARETGLAIGETGAIAVNERLQTSDPDIYAGGDCVECTSLVTAKKMYAPLGSTANRHGRVIGDNVAGGDATFPGIVGTCVMKTMGVNVSSTGITERQARDLGYSPLTCIVPSMDRAHYYPGGKPILIKLVADAKDGRLLGGQVVGPGDVTKRIDVLATALTSRANIDDVANLDLGYAPPYSSALDTVAHAANLLKNKRDGIVRSVTPMELRKRMGRDEDFVVLDVREASELEKSKLDDKRVCAMPLSRLRSSAEEIPKDKELICLCQLGSRSYEACRTLEGMGFDDVKFLEGGLRFWLELGEWNG</sequence>
<gene>
    <name evidence="8" type="ORF">C4532_09845</name>
</gene>
<dbReference type="PRINTS" id="PR00368">
    <property type="entry name" value="FADPNR"/>
</dbReference>
<evidence type="ECO:0000256" key="1">
    <source>
        <dbReference type="ARBA" id="ARBA00001974"/>
    </source>
</evidence>
<dbReference type="InterPro" id="IPR004099">
    <property type="entry name" value="Pyr_nucl-diS_OxRdtase_dimer"/>
</dbReference>
<reference evidence="8 9" key="1">
    <citation type="journal article" date="2017" name="ISME J.">
        <title>Energy and carbon metabolisms in a deep terrestrial subsurface fluid microbial community.</title>
        <authorList>
            <person name="Momper L."/>
            <person name="Jungbluth S.P."/>
            <person name="Lee M.D."/>
            <person name="Amend J.P."/>
        </authorList>
    </citation>
    <scope>NUCLEOTIDE SEQUENCE [LARGE SCALE GENOMIC DNA]</scope>
    <source>
        <strain evidence="8">SURF_17</strain>
    </source>
</reference>
<name>A0A419EY59_9BACT</name>
<comment type="caution">
    <text evidence="8">The sequence shown here is derived from an EMBL/GenBank/DDBJ whole genome shotgun (WGS) entry which is preliminary data.</text>
</comment>
<dbReference type="SUPFAM" id="SSF52821">
    <property type="entry name" value="Rhodanese/Cell cycle control phosphatase"/>
    <property type="match status" value="1"/>
</dbReference>
<keyword evidence="3" id="KW-0285">Flavoprotein</keyword>
<evidence type="ECO:0000256" key="5">
    <source>
        <dbReference type="ARBA" id="ARBA00023002"/>
    </source>
</evidence>
<evidence type="ECO:0000259" key="7">
    <source>
        <dbReference type="PROSITE" id="PS50206"/>
    </source>
</evidence>
<dbReference type="Pfam" id="PF07992">
    <property type="entry name" value="Pyr_redox_2"/>
    <property type="match status" value="1"/>
</dbReference>
<dbReference type="CDD" id="cd00158">
    <property type="entry name" value="RHOD"/>
    <property type="match status" value="1"/>
</dbReference>
<dbReference type="InterPro" id="IPR050260">
    <property type="entry name" value="FAD-bd_OxRdtase"/>
</dbReference>
<evidence type="ECO:0000256" key="2">
    <source>
        <dbReference type="ARBA" id="ARBA00009130"/>
    </source>
</evidence>
<dbReference type="PANTHER" id="PTHR43429:SF1">
    <property type="entry name" value="NAD(P)H SULFUR OXIDOREDUCTASE (COA-DEPENDENT)"/>
    <property type="match status" value="1"/>
</dbReference>
<evidence type="ECO:0000256" key="6">
    <source>
        <dbReference type="ARBA" id="ARBA00023284"/>
    </source>
</evidence>
<dbReference type="EMBL" id="QZKI01000074">
    <property type="protein sequence ID" value="RJP70090.1"/>
    <property type="molecule type" value="Genomic_DNA"/>
</dbReference>
<evidence type="ECO:0000313" key="9">
    <source>
        <dbReference type="Proteomes" id="UP000285961"/>
    </source>
</evidence>
<dbReference type="InterPro" id="IPR036873">
    <property type="entry name" value="Rhodanese-like_dom_sf"/>
</dbReference>
<proteinExistence type="inferred from homology"/>
<dbReference type="Proteomes" id="UP000285961">
    <property type="component" value="Unassembled WGS sequence"/>
</dbReference>
<dbReference type="Gene3D" id="3.40.250.10">
    <property type="entry name" value="Rhodanese-like domain"/>
    <property type="match status" value="1"/>
</dbReference>
<comment type="cofactor">
    <cofactor evidence="1">
        <name>FAD</name>
        <dbReference type="ChEBI" id="CHEBI:57692"/>
    </cofactor>
</comment>
<protein>
    <submittedName>
        <fullName evidence="8">Pyridine nucleotide-disulfide oxidoreductase</fullName>
    </submittedName>
</protein>
<dbReference type="InterPro" id="IPR016156">
    <property type="entry name" value="FAD/NAD-linked_Rdtase_dimer_sf"/>
</dbReference>
<dbReference type="PRINTS" id="PR00411">
    <property type="entry name" value="PNDRDTASEI"/>
</dbReference>
<feature type="domain" description="Rhodanese" evidence="7">
    <location>
        <begin position="479"/>
        <end position="565"/>
    </location>
</feature>
<dbReference type="InterPro" id="IPR001763">
    <property type="entry name" value="Rhodanese-like_dom"/>
</dbReference>
<dbReference type="PROSITE" id="PS50206">
    <property type="entry name" value="RHODANESE_3"/>
    <property type="match status" value="1"/>
</dbReference>
<dbReference type="SUPFAM" id="SSF55424">
    <property type="entry name" value="FAD/NAD-linked reductases, dimerisation (C-terminal) domain"/>
    <property type="match status" value="1"/>
</dbReference>
<dbReference type="SUPFAM" id="SSF51905">
    <property type="entry name" value="FAD/NAD(P)-binding domain"/>
    <property type="match status" value="1"/>
</dbReference>